<evidence type="ECO:0000256" key="3">
    <source>
        <dbReference type="ARBA" id="ARBA00018111"/>
    </source>
</evidence>
<dbReference type="Pfam" id="PF21982">
    <property type="entry name" value="RecX_HTH1"/>
    <property type="match status" value="1"/>
</dbReference>
<dbReference type="Gene3D" id="1.10.10.10">
    <property type="entry name" value="Winged helix-like DNA-binding domain superfamily/Winged helix DNA-binding domain"/>
    <property type="match status" value="2"/>
</dbReference>
<dbReference type="GeneID" id="93379992"/>
<dbReference type="GO" id="GO:0006282">
    <property type="term" value="P:regulation of DNA repair"/>
    <property type="evidence" value="ECO:0007669"/>
    <property type="project" value="UniProtKB-UniRule"/>
</dbReference>
<dbReference type="RefSeq" id="WP_005116815.1">
    <property type="nucleotide sequence ID" value="NZ_CM125927.1"/>
</dbReference>
<feature type="domain" description="RecX second three-helical" evidence="7">
    <location>
        <begin position="95"/>
        <end position="136"/>
    </location>
</feature>
<evidence type="ECO:0000313" key="11">
    <source>
        <dbReference type="EMBL" id="RIT39499.1"/>
    </source>
</evidence>
<dbReference type="Proteomes" id="UP000038487">
    <property type="component" value="Unassembled WGS sequence"/>
</dbReference>
<dbReference type="InterPro" id="IPR036388">
    <property type="entry name" value="WH-like_DNA-bd_sf"/>
</dbReference>
<dbReference type="EMBL" id="CSWP01000001">
    <property type="protein sequence ID" value="CPV31987.1"/>
    <property type="molecule type" value="Genomic_DNA"/>
</dbReference>
<protein>
    <recommendedName>
        <fullName evidence="3 5">Regulatory protein RecX</fullName>
    </recommendedName>
</protein>
<dbReference type="AlphaFoldDB" id="A0A0U0YN38"/>
<feature type="domain" description="RecX first three-helical" evidence="8">
    <location>
        <begin position="49"/>
        <end position="88"/>
    </location>
</feature>
<feature type="region of interest" description="Disordered" evidence="6">
    <location>
        <begin position="1"/>
        <end position="44"/>
    </location>
</feature>
<dbReference type="SMR" id="A0A0U0YN38"/>
<reference evidence="9 12" key="1">
    <citation type="submission" date="2015-03" db="EMBL/GenBank/DDBJ databases">
        <authorList>
            <consortium name="Pathogen Informatics"/>
            <person name="Murphy D."/>
        </authorList>
    </citation>
    <scope>NUCLEOTIDE SEQUENCE [LARGE SCALE GENOMIC DNA]</scope>
    <source>
        <strain evidence="9 12">PAP036</strain>
    </source>
</reference>
<name>A0A0U0YN38_9MYCO</name>
<dbReference type="EMBL" id="QXBN01000008">
    <property type="protein sequence ID" value="RIT39499.1"/>
    <property type="molecule type" value="Genomic_DNA"/>
</dbReference>
<proteinExistence type="inferred from homology"/>
<dbReference type="InterPro" id="IPR003783">
    <property type="entry name" value="Regulatory_RecX"/>
</dbReference>
<comment type="subcellular location">
    <subcellularLocation>
        <location evidence="1 5">Cytoplasm</location>
    </subcellularLocation>
</comment>
<evidence type="ECO:0000259" key="7">
    <source>
        <dbReference type="Pfam" id="PF02631"/>
    </source>
</evidence>
<dbReference type="EMBL" id="CSUW01000009">
    <property type="protein sequence ID" value="CPT50531.1"/>
    <property type="molecule type" value="Genomic_DNA"/>
</dbReference>
<sequence>MTKSSRPQSISDSVSVAGSQGTLDDLRARVASVPEAPTREPVDSRDEQAWSYCLRLLTSRARTRAELTERLARRGYPDDVSERIMDRLATAGLVNDADFATQWVQSRHTYSGKGKRALAAELRTKGVSAENAAAALAQIDGEAERSRAAELVTKKLRSENLDDGGIKAARRLVAMLARRGYGQSMAYDVVKNALASEKDRRDVG</sequence>
<evidence type="ECO:0000256" key="1">
    <source>
        <dbReference type="ARBA" id="ARBA00004496"/>
    </source>
</evidence>
<dbReference type="Proteomes" id="UP000045782">
    <property type="component" value="Unassembled WGS sequence"/>
</dbReference>
<evidence type="ECO:0000313" key="14">
    <source>
        <dbReference type="Proteomes" id="UP000284557"/>
    </source>
</evidence>
<evidence type="ECO:0000313" key="10">
    <source>
        <dbReference type="EMBL" id="CPV31987.1"/>
    </source>
</evidence>
<comment type="function">
    <text evidence="5">Modulates RecA activity.</text>
</comment>
<keyword evidence="4 5" id="KW-0963">Cytoplasm</keyword>
<dbReference type="InterPro" id="IPR053924">
    <property type="entry name" value="RecX_HTH_2nd"/>
</dbReference>
<organism evidence="9 12">
    <name type="scientific">Mycobacteroides abscessus</name>
    <dbReference type="NCBI Taxonomy" id="36809"/>
    <lineage>
        <taxon>Bacteria</taxon>
        <taxon>Bacillati</taxon>
        <taxon>Actinomycetota</taxon>
        <taxon>Actinomycetes</taxon>
        <taxon>Mycobacteriales</taxon>
        <taxon>Mycobacteriaceae</taxon>
        <taxon>Mycobacteroides</taxon>
    </lineage>
</organism>
<dbReference type="GO" id="GO:0005737">
    <property type="term" value="C:cytoplasm"/>
    <property type="evidence" value="ECO:0007669"/>
    <property type="project" value="UniProtKB-SubCell"/>
</dbReference>
<evidence type="ECO:0000313" key="9">
    <source>
        <dbReference type="EMBL" id="CPT50531.1"/>
    </source>
</evidence>
<accession>A0A0U0YN38</accession>
<reference evidence="11 14" key="3">
    <citation type="submission" date="2018-08" db="EMBL/GenBank/DDBJ databases">
        <title>Linezolid Resistance in Mycobacterium abscessus: MIC Distribution and Comprehensive Investigation of Resistance Mechanisms.</title>
        <authorList>
            <person name="Ye M."/>
            <person name="Xu L."/>
            <person name="Zou Y."/>
            <person name="Li B."/>
            <person name="Guo Q."/>
            <person name="Zhang Y."/>
            <person name="Zhan M."/>
            <person name="Xu B."/>
            <person name="Yu F."/>
            <person name="Zhang Z."/>
            <person name="Chu H."/>
        </authorList>
    </citation>
    <scope>NUCLEOTIDE SEQUENCE [LARGE SCALE GENOMIC DNA]</scope>
    <source>
        <strain evidence="11 14">G143</strain>
    </source>
</reference>
<evidence type="ECO:0000256" key="4">
    <source>
        <dbReference type="ARBA" id="ARBA00022490"/>
    </source>
</evidence>
<dbReference type="PANTHER" id="PTHR33602:SF1">
    <property type="entry name" value="REGULATORY PROTEIN RECX FAMILY PROTEIN"/>
    <property type="match status" value="1"/>
</dbReference>
<feature type="compositionally biased region" description="Polar residues" evidence="6">
    <location>
        <begin position="1"/>
        <end position="22"/>
    </location>
</feature>
<evidence type="ECO:0000256" key="2">
    <source>
        <dbReference type="ARBA" id="ARBA00009695"/>
    </source>
</evidence>
<dbReference type="PATRIC" id="fig|36809.5.peg.3110"/>
<evidence type="ECO:0000256" key="5">
    <source>
        <dbReference type="HAMAP-Rule" id="MF_01114"/>
    </source>
</evidence>
<dbReference type="Pfam" id="PF02631">
    <property type="entry name" value="RecX_HTH2"/>
    <property type="match status" value="1"/>
</dbReference>
<dbReference type="Proteomes" id="UP000284557">
    <property type="component" value="Unassembled WGS sequence"/>
</dbReference>
<comment type="similarity">
    <text evidence="2 5">Belongs to the RecX family.</text>
</comment>
<evidence type="ECO:0000313" key="13">
    <source>
        <dbReference type="Proteomes" id="UP000045782"/>
    </source>
</evidence>
<reference evidence="10 13" key="2">
    <citation type="submission" date="2015-03" db="EMBL/GenBank/DDBJ databases">
        <authorList>
            <person name="Murphy D."/>
        </authorList>
    </citation>
    <scope>NUCLEOTIDE SEQUENCE [LARGE SCALE GENOMIC DNA]</scope>
    <source>
        <strain evidence="10 13">PAP088</strain>
    </source>
</reference>
<dbReference type="HAMAP" id="MF_01114">
    <property type="entry name" value="RecX"/>
    <property type="match status" value="1"/>
</dbReference>
<evidence type="ECO:0000259" key="8">
    <source>
        <dbReference type="Pfam" id="PF21982"/>
    </source>
</evidence>
<dbReference type="InterPro" id="IPR053926">
    <property type="entry name" value="RecX_HTH_1st"/>
</dbReference>
<dbReference type="OMA" id="FASEWVR"/>
<dbReference type="PANTHER" id="PTHR33602">
    <property type="entry name" value="REGULATORY PROTEIN RECX FAMILY PROTEIN"/>
    <property type="match status" value="1"/>
</dbReference>
<evidence type="ECO:0000313" key="12">
    <source>
        <dbReference type="Proteomes" id="UP000038487"/>
    </source>
</evidence>
<dbReference type="NCBIfam" id="NF001056">
    <property type="entry name" value="PRK00117.3-1"/>
    <property type="match status" value="1"/>
</dbReference>
<evidence type="ECO:0000256" key="6">
    <source>
        <dbReference type="SAM" id="MobiDB-lite"/>
    </source>
</evidence>
<gene>
    <name evidence="5 9" type="primary">recX</name>
    <name evidence="11" type="ORF">D2E76_12215</name>
    <name evidence="9" type="ORF">ERS075527_03758</name>
    <name evidence="10" type="ORF">ERS075579_00293</name>
</gene>